<comment type="caution">
    <text evidence="2">The sequence shown here is derived from an EMBL/GenBank/DDBJ whole genome shotgun (WGS) entry which is preliminary data.</text>
</comment>
<feature type="compositionally biased region" description="Basic and acidic residues" evidence="1">
    <location>
        <begin position="103"/>
        <end position="123"/>
    </location>
</feature>
<dbReference type="Proteomes" id="UP001500975">
    <property type="component" value="Unassembled WGS sequence"/>
</dbReference>
<feature type="region of interest" description="Disordered" evidence="1">
    <location>
        <begin position="45"/>
        <end position="135"/>
    </location>
</feature>
<name>A0ABP8GRS5_9BURK</name>
<dbReference type="RefSeq" id="WP_345535208.1">
    <property type="nucleotide sequence ID" value="NZ_BAABGJ010000001.1"/>
</dbReference>
<gene>
    <name evidence="2" type="ORF">GCM10023165_01330</name>
</gene>
<evidence type="ECO:0000256" key="1">
    <source>
        <dbReference type="SAM" id="MobiDB-lite"/>
    </source>
</evidence>
<evidence type="ECO:0000313" key="3">
    <source>
        <dbReference type="Proteomes" id="UP001500975"/>
    </source>
</evidence>
<proteinExistence type="predicted"/>
<keyword evidence="3" id="KW-1185">Reference proteome</keyword>
<protein>
    <submittedName>
        <fullName evidence="2">Uncharacterized protein</fullName>
    </submittedName>
</protein>
<sequence>MTSETNCAANCAALADEIKLPYSRARKGAGLVLAVVTLWTGAVLAQPTKPPAPPSQQAPQAGTDAGIVTKPPMGLDPELTTRPPRKIDPEMLERPPAQARPGDSAEEKRGAAPSRRSREDDCRGSAADCKQNSAR</sequence>
<reference evidence="3" key="1">
    <citation type="journal article" date="2019" name="Int. J. Syst. Evol. Microbiol.">
        <title>The Global Catalogue of Microorganisms (GCM) 10K type strain sequencing project: providing services to taxonomists for standard genome sequencing and annotation.</title>
        <authorList>
            <consortium name="The Broad Institute Genomics Platform"/>
            <consortium name="The Broad Institute Genome Sequencing Center for Infectious Disease"/>
            <person name="Wu L."/>
            <person name="Ma J."/>
        </authorList>
    </citation>
    <scope>NUCLEOTIDE SEQUENCE [LARGE SCALE GENOMIC DNA]</scope>
    <source>
        <strain evidence="3">JCM 17804</strain>
    </source>
</reference>
<evidence type="ECO:0000313" key="2">
    <source>
        <dbReference type="EMBL" id="GAA4328776.1"/>
    </source>
</evidence>
<organism evidence="2 3">
    <name type="scientific">Variovorax defluvii</name>
    <dbReference type="NCBI Taxonomy" id="913761"/>
    <lineage>
        <taxon>Bacteria</taxon>
        <taxon>Pseudomonadati</taxon>
        <taxon>Pseudomonadota</taxon>
        <taxon>Betaproteobacteria</taxon>
        <taxon>Burkholderiales</taxon>
        <taxon>Comamonadaceae</taxon>
        <taxon>Variovorax</taxon>
    </lineage>
</organism>
<accession>A0ABP8GRS5</accession>
<dbReference type="EMBL" id="BAABGJ010000001">
    <property type="protein sequence ID" value="GAA4328776.1"/>
    <property type="molecule type" value="Genomic_DNA"/>
</dbReference>